<dbReference type="PANTHER" id="PTHR23526:SF2">
    <property type="entry name" value="MAJOR FACILITATOR SUPERFAMILY (MFS) PROFILE DOMAIN-CONTAINING PROTEIN"/>
    <property type="match status" value="1"/>
</dbReference>
<feature type="transmembrane region" description="Helical" evidence="2">
    <location>
        <begin position="78"/>
        <end position="98"/>
    </location>
</feature>
<keyword evidence="2" id="KW-0472">Membrane</keyword>
<comment type="caution">
    <text evidence="3">The sequence shown here is derived from an EMBL/GenBank/DDBJ whole genome shotgun (WGS) entry which is preliminary data.</text>
</comment>
<evidence type="ECO:0000313" key="3">
    <source>
        <dbReference type="EMBL" id="GFZ90595.1"/>
    </source>
</evidence>
<evidence type="ECO:0000256" key="1">
    <source>
        <dbReference type="ARBA" id="ARBA00004651"/>
    </source>
</evidence>
<feature type="transmembrane region" description="Helical" evidence="2">
    <location>
        <begin position="350"/>
        <end position="369"/>
    </location>
</feature>
<reference evidence="3" key="2">
    <citation type="submission" date="2020-09" db="EMBL/GenBank/DDBJ databases">
        <authorList>
            <person name="Sun Q."/>
            <person name="Zhou Y."/>
        </authorList>
    </citation>
    <scope>NUCLEOTIDE SEQUENCE</scope>
    <source>
        <strain evidence="3">CGMCC 1.12360</strain>
    </source>
</reference>
<feature type="transmembrane region" description="Helical" evidence="2">
    <location>
        <begin position="220"/>
        <end position="243"/>
    </location>
</feature>
<comment type="subcellular location">
    <subcellularLocation>
        <location evidence="1">Cell membrane</location>
        <topology evidence="1">Multi-pass membrane protein</topology>
    </subcellularLocation>
</comment>
<gene>
    <name evidence="3" type="primary">yqgE</name>
    <name evidence="3" type="ORF">GCM10010978_31900</name>
</gene>
<evidence type="ECO:0000256" key="2">
    <source>
        <dbReference type="SAM" id="Phobius"/>
    </source>
</evidence>
<proteinExistence type="predicted"/>
<dbReference type="PANTHER" id="PTHR23526">
    <property type="entry name" value="INTEGRAL MEMBRANE TRANSPORT PROTEIN-RELATED"/>
    <property type="match status" value="1"/>
</dbReference>
<evidence type="ECO:0008006" key="5">
    <source>
        <dbReference type="Google" id="ProtNLM"/>
    </source>
</evidence>
<keyword evidence="2" id="KW-1133">Transmembrane helix</keyword>
<dbReference type="Proteomes" id="UP000602050">
    <property type="component" value="Unassembled WGS sequence"/>
</dbReference>
<organism evidence="3 4">
    <name type="scientific">Compostibacillus humi</name>
    <dbReference type="NCBI Taxonomy" id="1245525"/>
    <lineage>
        <taxon>Bacteria</taxon>
        <taxon>Bacillati</taxon>
        <taxon>Bacillota</taxon>
        <taxon>Bacilli</taxon>
        <taxon>Bacillales</taxon>
        <taxon>Bacillaceae</taxon>
        <taxon>Compostibacillus</taxon>
    </lineage>
</organism>
<feature type="transmembrane region" description="Helical" evidence="2">
    <location>
        <begin position="169"/>
        <end position="192"/>
    </location>
</feature>
<dbReference type="SUPFAM" id="SSF103473">
    <property type="entry name" value="MFS general substrate transporter"/>
    <property type="match status" value="2"/>
</dbReference>
<evidence type="ECO:0000313" key="4">
    <source>
        <dbReference type="Proteomes" id="UP000602050"/>
    </source>
</evidence>
<feature type="transmembrane region" description="Helical" evidence="2">
    <location>
        <begin position="46"/>
        <end position="66"/>
    </location>
</feature>
<dbReference type="InterPro" id="IPR036259">
    <property type="entry name" value="MFS_trans_sf"/>
</dbReference>
<keyword evidence="2" id="KW-0812">Transmembrane</keyword>
<sequence>MQFSLGKIDISRDLILLLLIGGLYSLGIFLSNTFVNIYLWRQSGDYATIGVYNFAINLFQGIAFILAARMAKKVDRTIVIRLGVFFLSIFFLCVLLIGENASKYNFLLGSLLGIGYGFYWLAFNILTFEITEPDTRDFFNGVLGVLQSLGGMIGPILAGYIITKMDANIGYTTIFSISFVLFACAVITSFFIQRRPSVGNFYLRRIMQERKRNNNWRRILNAHFFQGLREGVFAFIISIWVFIVTKSEFALGTFNLVLSGLSAVFYLAVTKTVKPAMRKKAILLGALLLYGAIFLILFEINYTLLIIYATIIGIAYPIIYVPYVSLTYDVIGKGWKAGELRVEYIVVRELFLNSGRMLSIIVFLLSISFFDPEMIIPVILVTFGLGHVIIYIFVKNIFIKSSSKGEVLVKEQITDEKNR</sequence>
<dbReference type="AlphaFoldDB" id="A0A8J2TRM1"/>
<feature type="transmembrane region" description="Helical" evidence="2">
    <location>
        <begin position="138"/>
        <end position="163"/>
    </location>
</feature>
<feature type="transmembrane region" description="Helical" evidence="2">
    <location>
        <begin position="375"/>
        <end position="394"/>
    </location>
</feature>
<dbReference type="GO" id="GO:0022857">
    <property type="term" value="F:transmembrane transporter activity"/>
    <property type="evidence" value="ECO:0007669"/>
    <property type="project" value="InterPro"/>
</dbReference>
<dbReference type="EMBL" id="BMEV01000102">
    <property type="protein sequence ID" value="GFZ90595.1"/>
    <property type="molecule type" value="Genomic_DNA"/>
</dbReference>
<dbReference type="Gene3D" id="1.20.1250.20">
    <property type="entry name" value="MFS general substrate transporter like domains"/>
    <property type="match status" value="1"/>
</dbReference>
<dbReference type="InterPro" id="IPR011701">
    <property type="entry name" value="MFS"/>
</dbReference>
<reference evidence="3" key="1">
    <citation type="journal article" date="2014" name="Int. J. Syst. Evol. Microbiol.">
        <title>Complete genome sequence of Corynebacterium casei LMG S-19264T (=DSM 44701T), isolated from a smear-ripened cheese.</title>
        <authorList>
            <consortium name="US DOE Joint Genome Institute (JGI-PGF)"/>
            <person name="Walter F."/>
            <person name="Albersmeier A."/>
            <person name="Kalinowski J."/>
            <person name="Ruckert C."/>
        </authorList>
    </citation>
    <scope>NUCLEOTIDE SEQUENCE</scope>
    <source>
        <strain evidence="3">CGMCC 1.12360</strain>
    </source>
</reference>
<feature type="transmembrane region" description="Helical" evidence="2">
    <location>
        <begin position="104"/>
        <end position="126"/>
    </location>
</feature>
<accession>A0A8J2TRM1</accession>
<feature type="transmembrane region" description="Helical" evidence="2">
    <location>
        <begin position="249"/>
        <end position="269"/>
    </location>
</feature>
<dbReference type="RefSeq" id="WP_188393385.1">
    <property type="nucleotide sequence ID" value="NZ_BMEV01000102.1"/>
</dbReference>
<name>A0A8J2TRM1_9BACI</name>
<dbReference type="Pfam" id="PF07690">
    <property type="entry name" value="MFS_1"/>
    <property type="match status" value="1"/>
</dbReference>
<keyword evidence="4" id="KW-1185">Reference proteome</keyword>
<protein>
    <recommendedName>
        <fullName evidence="5">MFS transporter</fullName>
    </recommendedName>
</protein>
<feature type="transmembrane region" description="Helical" evidence="2">
    <location>
        <begin position="281"/>
        <end position="300"/>
    </location>
</feature>
<dbReference type="GO" id="GO:0005886">
    <property type="term" value="C:plasma membrane"/>
    <property type="evidence" value="ECO:0007669"/>
    <property type="project" value="UniProtKB-SubCell"/>
</dbReference>
<feature type="transmembrane region" description="Helical" evidence="2">
    <location>
        <begin position="306"/>
        <end position="330"/>
    </location>
</feature>
<dbReference type="InterPro" id="IPR052528">
    <property type="entry name" value="Sugar_transport-like"/>
</dbReference>
<feature type="transmembrane region" description="Helical" evidence="2">
    <location>
        <begin position="14"/>
        <end position="40"/>
    </location>
</feature>